<dbReference type="Proteomes" id="UP001151760">
    <property type="component" value="Unassembled WGS sequence"/>
</dbReference>
<sequence>MMLNPTQVYADQKTKTALVMVPSSEEELELAKATRNKLHVKMNDSACVEKRVNVTPPNYSKENFMATFTPQTQLTPEQDFEKTCKKRITPTGITEGERGFEQTKRCYLTEVIPFFNLLKEHFEGIQKSLVTEVRAMKAVFENLEAEVDQNETDLRSGEIERKNLLITNENLVAECLSKDVFYTATDSVLNVSRFSDMHDAFTSAQKRIADLESENFNLRNKIQNDDHDSMIKHFSKLEVEHFNLQLKYQNLKERFGNKNPVTSSDAPSFDSLFVIGKLNEQIQSRGNTIRELKEKISRLTKKNSDTNPIFDLKALYTKDFGPRDKQNASTNSLRKKGVTFVEPCETSTHNTRPQVDHQKINSTNVPGIPSTGVKGASAANRSKPRSNTKKDRTLPAKSTLKQVEAHSKMDMSNEKHKSIVFLMVDACELAISQSSATKVWWLKQVKQVWKAIGKLFTTIGHQWRPTGRILPLGDQWPLTRNTPPKVLPTKQWKPTSRLLPLGRQCPLVRFTALKSDCLRADPKETNSLVVQIVLWNRTLVEVARTMLIFSKAPLFLWAEAVATACLVPYCSLVILYVPPPLRFGVAVSTDVDEYFEDSNGVISRCLMSLQFHDGHSNRSIYVKNAFLNGELKEEVYVSQPEGFVDPDRPHHVYRLKKALYRLKQAPRAWYDTLSKFLSAQGFSKGVVDQPLAGHSKNNKLARHLVIQWPEYIAMSRLLCPKSYDAGLYYRIMAFAFNHIPQLFWTIREYQLEDIFTKALPRERFEFILPRLGMKSMKPETLKDFLVEFRISWVRVVEDFYVAICLNILDIMADVNAPVEQAPAVAPPTRTDEQILPRIRWVPIGKSNCYLDAEKSQSNPIYKIMVDILKHTNFFRAFTASSTIPSIYIQQFWDTICYDKTDEGYKCQLDEQWFNLTKDTLRDAL</sequence>
<feature type="domain" description="Reverse transcriptase Ty1/copia-type" evidence="3">
    <location>
        <begin position="604"/>
        <end position="686"/>
    </location>
</feature>
<accession>A0ABQ5IRL8</accession>
<feature type="coiled-coil region" evidence="1">
    <location>
        <begin position="133"/>
        <end position="160"/>
    </location>
</feature>
<dbReference type="InterPro" id="IPR013103">
    <property type="entry name" value="RVT_2"/>
</dbReference>
<name>A0ABQ5IRL8_9ASTR</name>
<comment type="caution">
    <text evidence="4">The sequence shown here is derived from an EMBL/GenBank/DDBJ whole genome shotgun (WGS) entry which is preliminary data.</text>
</comment>
<evidence type="ECO:0000256" key="2">
    <source>
        <dbReference type="SAM" id="MobiDB-lite"/>
    </source>
</evidence>
<keyword evidence="5" id="KW-1185">Reference proteome</keyword>
<dbReference type="EMBL" id="BQNB010021098">
    <property type="protein sequence ID" value="GJU02850.1"/>
    <property type="molecule type" value="Genomic_DNA"/>
</dbReference>
<dbReference type="Pfam" id="PF07727">
    <property type="entry name" value="RVT_2"/>
    <property type="match status" value="1"/>
</dbReference>
<keyword evidence="1" id="KW-0175">Coiled coil</keyword>
<gene>
    <name evidence="4" type="ORF">Tco_1113188</name>
</gene>
<reference evidence="4" key="1">
    <citation type="journal article" date="2022" name="Int. J. Mol. Sci.">
        <title>Draft Genome of Tanacetum Coccineum: Genomic Comparison of Closely Related Tanacetum-Family Plants.</title>
        <authorList>
            <person name="Yamashiro T."/>
            <person name="Shiraishi A."/>
            <person name="Nakayama K."/>
            <person name="Satake H."/>
        </authorList>
    </citation>
    <scope>NUCLEOTIDE SEQUENCE</scope>
</reference>
<feature type="coiled-coil region" evidence="1">
    <location>
        <begin position="201"/>
        <end position="302"/>
    </location>
</feature>
<protein>
    <submittedName>
        <fullName evidence="4">Integrase, catalytic region, zinc finger, CCHC-type containing protein</fullName>
    </submittedName>
</protein>
<evidence type="ECO:0000259" key="3">
    <source>
        <dbReference type="Pfam" id="PF07727"/>
    </source>
</evidence>
<reference evidence="4" key="2">
    <citation type="submission" date="2022-01" db="EMBL/GenBank/DDBJ databases">
        <authorList>
            <person name="Yamashiro T."/>
            <person name="Shiraishi A."/>
            <person name="Satake H."/>
            <person name="Nakayama K."/>
        </authorList>
    </citation>
    <scope>NUCLEOTIDE SEQUENCE</scope>
</reference>
<proteinExistence type="predicted"/>
<feature type="region of interest" description="Disordered" evidence="2">
    <location>
        <begin position="345"/>
        <end position="399"/>
    </location>
</feature>
<evidence type="ECO:0000313" key="5">
    <source>
        <dbReference type="Proteomes" id="UP001151760"/>
    </source>
</evidence>
<evidence type="ECO:0000313" key="4">
    <source>
        <dbReference type="EMBL" id="GJU02850.1"/>
    </source>
</evidence>
<organism evidence="4 5">
    <name type="scientific">Tanacetum coccineum</name>
    <dbReference type="NCBI Taxonomy" id="301880"/>
    <lineage>
        <taxon>Eukaryota</taxon>
        <taxon>Viridiplantae</taxon>
        <taxon>Streptophyta</taxon>
        <taxon>Embryophyta</taxon>
        <taxon>Tracheophyta</taxon>
        <taxon>Spermatophyta</taxon>
        <taxon>Magnoliopsida</taxon>
        <taxon>eudicotyledons</taxon>
        <taxon>Gunneridae</taxon>
        <taxon>Pentapetalae</taxon>
        <taxon>asterids</taxon>
        <taxon>campanulids</taxon>
        <taxon>Asterales</taxon>
        <taxon>Asteraceae</taxon>
        <taxon>Asteroideae</taxon>
        <taxon>Anthemideae</taxon>
        <taxon>Anthemidinae</taxon>
        <taxon>Tanacetum</taxon>
    </lineage>
</organism>
<evidence type="ECO:0000256" key="1">
    <source>
        <dbReference type="SAM" id="Coils"/>
    </source>
</evidence>